<keyword evidence="2 3" id="KW-0408">Iron</keyword>
<evidence type="ECO:0000313" key="6">
    <source>
        <dbReference type="EMBL" id="QDV22392.1"/>
    </source>
</evidence>
<evidence type="ECO:0000313" key="7">
    <source>
        <dbReference type="Proteomes" id="UP000318017"/>
    </source>
</evidence>
<feature type="region of interest" description="Disordered" evidence="4">
    <location>
        <begin position="695"/>
        <end position="743"/>
    </location>
</feature>
<dbReference type="OrthoDB" id="289126at2"/>
<sequence>MQALPTRSLRRYSCAITFLVLPWLVASPSTGYSQVSSEISRAETLAAETVPGDTDPAGDPETPPAILPAEEVEEPSVDSQLPATSSAPGPDLAKLETIWEQSLRPLLVENCFECHRASEHSGQLELETIASLLRGGLSGPAIDPQSVEQSLLLTVLLPDAVGHMPPEGQLTDAEIELVQGWLTLFASASLPEDWLDSPSPTSPTQQKQDGETTGQALQRLPLGLNPSQVIDLATEAAWQANELQPTKLTSDASFVRRVYLDLVGRIPTQQERANYLASTAFDKREQLVDQLLGSDEHASHLATVLDAILIGRTSDREVKRRQSSGWFDFLTHSIAENRPWNEVAQAMLEARPQTELDRGAVWYLYSRKDKHQDIAEAISKDLFGVQIDCAQCHDHPLADEIKQAHYWGLVAFFNRSTNVDTPQGPRIAEAAIGGFSEFANLRGQSSPNRLVFLQTEPLPEARPAEGEKEEERDDLYEPHSKESAEPKVPKFSRRKAFVEEVFSGHPLVAKAMVNRMWGWMLGRGLVHPVNALDSFHPASHPELLDWLARDFEHSNYNLRRLLRSMALSRTYQLDSSLTASSDPKWFTSALAKPLTAESLYQSFQVALDLKHPEHWDTLDRKTAFANLFPDVLAEESLSNVSQGLWLTNGPQLQEMASVEHSNTLSQVSQLSETREVVTQLFVKILGRHPTDEEVSECTNYLEASPSPSSANPAPDQSSALTEKIERPPSPRVPPPQPSSQARQLKIEGLAWALLTSAEFRFNH</sequence>
<evidence type="ECO:0000256" key="4">
    <source>
        <dbReference type="SAM" id="MobiDB-lite"/>
    </source>
</evidence>
<keyword evidence="7" id="KW-1185">Reference proteome</keyword>
<accession>A0A518G1C1</accession>
<feature type="region of interest" description="Disordered" evidence="4">
    <location>
        <begin position="71"/>
        <end position="90"/>
    </location>
</feature>
<feature type="compositionally biased region" description="Low complexity" evidence="4">
    <location>
        <begin position="703"/>
        <end position="719"/>
    </location>
</feature>
<evidence type="ECO:0000256" key="1">
    <source>
        <dbReference type="ARBA" id="ARBA00022723"/>
    </source>
</evidence>
<feature type="region of interest" description="Disordered" evidence="4">
    <location>
        <begin position="193"/>
        <end position="213"/>
    </location>
</feature>
<feature type="compositionally biased region" description="Polar residues" evidence="4">
    <location>
        <begin position="77"/>
        <end position="87"/>
    </location>
</feature>
<dbReference type="Pfam" id="PF07587">
    <property type="entry name" value="PSD1"/>
    <property type="match status" value="1"/>
</dbReference>
<dbReference type="InterPro" id="IPR011429">
    <property type="entry name" value="Cyt_c_Planctomycete-type"/>
</dbReference>
<dbReference type="Pfam" id="PF07583">
    <property type="entry name" value="PSCyt2"/>
    <property type="match status" value="1"/>
</dbReference>
<dbReference type="GO" id="GO:0046872">
    <property type="term" value="F:metal ion binding"/>
    <property type="evidence" value="ECO:0007669"/>
    <property type="project" value="UniProtKB-KW"/>
</dbReference>
<dbReference type="Pfam" id="PF07635">
    <property type="entry name" value="PSCyt1"/>
    <property type="match status" value="1"/>
</dbReference>
<dbReference type="EMBL" id="CP036298">
    <property type="protein sequence ID" value="QDV22392.1"/>
    <property type="molecule type" value="Genomic_DNA"/>
</dbReference>
<dbReference type="InterPro" id="IPR011444">
    <property type="entry name" value="DUF1549"/>
</dbReference>
<protein>
    <submittedName>
        <fullName evidence="6">Planctomycete cytochrome C</fullName>
    </submittedName>
</protein>
<evidence type="ECO:0000256" key="3">
    <source>
        <dbReference type="PROSITE-ProRule" id="PRU00433"/>
    </source>
</evidence>
<proteinExistence type="predicted"/>
<gene>
    <name evidence="6" type="ORF">Q31a_06770</name>
</gene>
<dbReference type="GO" id="GO:0009055">
    <property type="term" value="F:electron transfer activity"/>
    <property type="evidence" value="ECO:0007669"/>
    <property type="project" value="InterPro"/>
</dbReference>
<keyword evidence="1 3" id="KW-0479">Metal-binding</keyword>
<keyword evidence="3" id="KW-0349">Heme</keyword>
<feature type="compositionally biased region" description="Basic and acidic residues" evidence="4">
    <location>
        <begin position="475"/>
        <end position="488"/>
    </location>
</feature>
<name>A0A518G1C1_9BACT</name>
<evidence type="ECO:0000259" key="5">
    <source>
        <dbReference type="PROSITE" id="PS51007"/>
    </source>
</evidence>
<dbReference type="AlphaFoldDB" id="A0A518G1C1"/>
<dbReference type="Proteomes" id="UP000318017">
    <property type="component" value="Chromosome"/>
</dbReference>
<organism evidence="6 7">
    <name type="scientific">Aureliella helgolandensis</name>
    <dbReference type="NCBI Taxonomy" id="2527968"/>
    <lineage>
        <taxon>Bacteria</taxon>
        <taxon>Pseudomonadati</taxon>
        <taxon>Planctomycetota</taxon>
        <taxon>Planctomycetia</taxon>
        <taxon>Pirellulales</taxon>
        <taxon>Pirellulaceae</taxon>
        <taxon>Aureliella</taxon>
    </lineage>
</organism>
<dbReference type="InterPro" id="IPR022655">
    <property type="entry name" value="DUF1553"/>
</dbReference>
<dbReference type="InterPro" id="IPR009056">
    <property type="entry name" value="Cyt_c-like_dom"/>
</dbReference>
<dbReference type="KEGG" id="ahel:Q31a_06770"/>
<feature type="compositionally biased region" description="Polar residues" evidence="4">
    <location>
        <begin position="198"/>
        <end position="213"/>
    </location>
</feature>
<feature type="domain" description="Cytochrome c" evidence="5">
    <location>
        <begin position="90"/>
        <end position="186"/>
    </location>
</feature>
<dbReference type="GO" id="GO:0020037">
    <property type="term" value="F:heme binding"/>
    <property type="evidence" value="ECO:0007669"/>
    <property type="project" value="InterPro"/>
</dbReference>
<dbReference type="PROSITE" id="PS51007">
    <property type="entry name" value="CYTC"/>
    <property type="match status" value="1"/>
</dbReference>
<dbReference type="RefSeq" id="WP_145073888.1">
    <property type="nucleotide sequence ID" value="NZ_CP036298.1"/>
</dbReference>
<evidence type="ECO:0000256" key="2">
    <source>
        <dbReference type="ARBA" id="ARBA00023004"/>
    </source>
</evidence>
<dbReference type="PANTHER" id="PTHR35889">
    <property type="entry name" value="CYCLOINULO-OLIGOSACCHARIDE FRUCTANOTRANSFERASE-RELATED"/>
    <property type="match status" value="1"/>
</dbReference>
<reference evidence="6 7" key="1">
    <citation type="submission" date="2019-02" db="EMBL/GenBank/DDBJ databases">
        <title>Deep-cultivation of Planctomycetes and their phenomic and genomic characterization uncovers novel biology.</title>
        <authorList>
            <person name="Wiegand S."/>
            <person name="Jogler M."/>
            <person name="Boedeker C."/>
            <person name="Pinto D."/>
            <person name="Vollmers J."/>
            <person name="Rivas-Marin E."/>
            <person name="Kohn T."/>
            <person name="Peeters S.H."/>
            <person name="Heuer A."/>
            <person name="Rast P."/>
            <person name="Oberbeckmann S."/>
            <person name="Bunk B."/>
            <person name="Jeske O."/>
            <person name="Meyerdierks A."/>
            <person name="Storesund J.E."/>
            <person name="Kallscheuer N."/>
            <person name="Luecker S."/>
            <person name="Lage O.M."/>
            <person name="Pohl T."/>
            <person name="Merkel B.J."/>
            <person name="Hornburger P."/>
            <person name="Mueller R.-W."/>
            <person name="Bruemmer F."/>
            <person name="Labrenz M."/>
            <person name="Spormann A.M."/>
            <person name="Op den Camp H."/>
            <person name="Overmann J."/>
            <person name="Amann R."/>
            <person name="Jetten M.S.M."/>
            <person name="Mascher T."/>
            <person name="Medema M.H."/>
            <person name="Devos D.P."/>
            <person name="Kaster A.-K."/>
            <person name="Ovreas L."/>
            <person name="Rohde M."/>
            <person name="Galperin M.Y."/>
            <person name="Jogler C."/>
        </authorList>
    </citation>
    <scope>NUCLEOTIDE SEQUENCE [LARGE SCALE GENOMIC DNA]</scope>
    <source>
        <strain evidence="6 7">Q31a</strain>
    </source>
</reference>
<dbReference type="PANTHER" id="PTHR35889:SF3">
    <property type="entry name" value="F-BOX DOMAIN-CONTAINING PROTEIN"/>
    <property type="match status" value="1"/>
</dbReference>
<feature type="region of interest" description="Disordered" evidence="4">
    <location>
        <begin position="455"/>
        <end position="488"/>
    </location>
</feature>